<dbReference type="PATRIC" id="fig|1638788.3.peg.3054"/>
<name>A0A0K1S1P0_9CHRO</name>
<dbReference type="Proteomes" id="UP000068167">
    <property type="component" value="Chromosome"/>
</dbReference>
<evidence type="ECO:0000313" key="9">
    <source>
        <dbReference type="Proteomes" id="UP000068167"/>
    </source>
</evidence>
<organism evidence="8 9">
    <name type="scientific">Microcystis panniformis FACHB-1757</name>
    <dbReference type="NCBI Taxonomy" id="1638788"/>
    <lineage>
        <taxon>Bacteria</taxon>
        <taxon>Bacillati</taxon>
        <taxon>Cyanobacteriota</taxon>
        <taxon>Cyanophyceae</taxon>
        <taxon>Oscillatoriophycideae</taxon>
        <taxon>Chroococcales</taxon>
        <taxon>Microcystaceae</taxon>
        <taxon>Microcystis</taxon>
    </lineage>
</organism>
<dbReference type="EMBL" id="CP011339">
    <property type="protein sequence ID" value="AKV68059.1"/>
    <property type="molecule type" value="Genomic_DNA"/>
</dbReference>
<keyword evidence="7" id="KW-0346">Stress response</keyword>
<sequence length="79" mass="8864">MAKFPVDAPKAKVIKVLEKFGFSIVREKEHISMIRKNSDGTTTPLTLPNHKQIKSSTLRSICTQAGISRDDFIASYEEI</sequence>
<keyword evidence="9" id="KW-1185">Reference proteome</keyword>
<keyword evidence="5" id="KW-0378">Hydrolase</keyword>
<evidence type="ECO:0000256" key="2">
    <source>
        <dbReference type="ARBA" id="ARBA00022649"/>
    </source>
</evidence>
<gene>
    <name evidence="8" type="ORF">VL20_3031</name>
</gene>
<dbReference type="InterPro" id="IPR012933">
    <property type="entry name" value="HicA_mRNA_interferase"/>
</dbReference>
<protein>
    <recommendedName>
        <fullName evidence="10">YcfA family protein</fullName>
    </recommendedName>
</protein>
<comment type="similarity">
    <text evidence="1">Belongs to the HicA mRNA interferase family.</text>
</comment>
<evidence type="ECO:0000256" key="4">
    <source>
        <dbReference type="ARBA" id="ARBA00022759"/>
    </source>
</evidence>
<reference evidence="8 9" key="1">
    <citation type="journal article" date="2016" name="Stand. Genomic Sci.">
        <title>Complete genome sequence and genomic characterization of Microcystis panniformis FACHB 1757 by third-generation sequencing.</title>
        <authorList>
            <person name="Zhang J.Y."/>
            <person name="Guan R."/>
            <person name="Zhang H.J."/>
            <person name="Li H."/>
            <person name="Xiao P."/>
            <person name="Yu G.L."/>
            <person name="Du L."/>
            <person name="Cao D.M."/>
            <person name="Zhu B.C."/>
            <person name="Li R.H."/>
            <person name="Lu Z.H."/>
        </authorList>
    </citation>
    <scope>NUCLEOTIDE SEQUENCE [LARGE SCALE GENOMIC DNA]</scope>
    <source>
        <strain evidence="8 9">FACHB-1757</strain>
    </source>
</reference>
<dbReference type="KEGG" id="mpk:VL20_3031"/>
<evidence type="ECO:0000313" key="8">
    <source>
        <dbReference type="EMBL" id="AKV68059.1"/>
    </source>
</evidence>
<proteinExistence type="inferred from homology"/>
<evidence type="ECO:0008006" key="10">
    <source>
        <dbReference type="Google" id="ProtNLM"/>
    </source>
</evidence>
<keyword evidence="3" id="KW-0540">Nuclease</keyword>
<evidence type="ECO:0000256" key="3">
    <source>
        <dbReference type="ARBA" id="ARBA00022722"/>
    </source>
</evidence>
<accession>A0A0K1S1P0</accession>
<dbReference type="GO" id="GO:0004519">
    <property type="term" value="F:endonuclease activity"/>
    <property type="evidence" value="ECO:0007669"/>
    <property type="project" value="UniProtKB-KW"/>
</dbReference>
<dbReference type="RefSeq" id="WP_043996080.1">
    <property type="nucleotide sequence ID" value="NZ_CP011339.1"/>
</dbReference>
<dbReference type="SUPFAM" id="SSF54786">
    <property type="entry name" value="YcfA/nrd intein domain"/>
    <property type="match status" value="1"/>
</dbReference>
<dbReference type="AlphaFoldDB" id="A0A0K1S1P0"/>
<dbReference type="Pfam" id="PF07927">
    <property type="entry name" value="HicA_toxin"/>
    <property type="match status" value="1"/>
</dbReference>
<dbReference type="InterPro" id="IPR038570">
    <property type="entry name" value="HicA_sf"/>
</dbReference>
<evidence type="ECO:0000256" key="5">
    <source>
        <dbReference type="ARBA" id="ARBA00022801"/>
    </source>
</evidence>
<dbReference type="GO" id="GO:0016787">
    <property type="term" value="F:hydrolase activity"/>
    <property type="evidence" value="ECO:0007669"/>
    <property type="project" value="UniProtKB-KW"/>
</dbReference>
<evidence type="ECO:0000256" key="6">
    <source>
        <dbReference type="ARBA" id="ARBA00022884"/>
    </source>
</evidence>
<evidence type="ECO:0000256" key="7">
    <source>
        <dbReference type="ARBA" id="ARBA00023016"/>
    </source>
</evidence>
<dbReference type="Gene3D" id="3.30.920.30">
    <property type="entry name" value="Hypothetical protein"/>
    <property type="match status" value="1"/>
</dbReference>
<evidence type="ECO:0000256" key="1">
    <source>
        <dbReference type="ARBA" id="ARBA00006620"/>
    </source>
</evidence>
<keyword evidence="6" id="KW-0694">RNA-binding</keyword>
<keyword evidence="4" id="KW-0255">Endonuclease</keyword>
<keyword evidence="2" id="KW-1277">Toxin-antitoxin system</keyword>
<dbReference type="GO" id="GO:0003729">
    <property type="term" value="F:mRNA binding"/>
    <property type="evidence" value="ECO:0007669"/>
    <property type="project" value="InterPro"/>
</dbReference>